<sequence length="359" mass="40849">MNTKITFLGDRNVGKTSMASRILQLDYLSIGSHPLYENIQEISTIDYLDELLKKSPDWAECLVMIYNIGSPSSFDLGAKLFACALRYRSPRVAIVVANVDDANERSVNREKIEQFMKGYKGFDWHFLETSIRDFQQVFQPPIQASFFFDHHYPFMRVVQSDGEVLDAEVTTQPSPDLEVINVETSLCWQILPKPVEPFHPQLVNISAEVLAEEDAVKPPTEQWWLRGLVETFVRENVDANWHYPVGSSKDEKSPEAPTMKKGVDEDFVGPLPAPHAFQIISYDYIEHLSEAKGPRSKISLESTVEVSTDMKELKSCVLSNTKLDSAQESYLSEDTGLENTDGHPRIKLRWLRDLLCCLQ</sequence>
<dbReference type="AlphaFoldDB" id="A0A4Z1L279"/>
<evidence type="ECO:0000313" key="1">
    <source>
        <dbReference type="EMBL" id="TGO90881.1"/>
    </source>
</evidence>
<comment type="caution">
    <text evidence="1">The sequence shown here is derived from an EMBL/GenBank/DDBJ whole genome shotgun (WGS) entry which is preliminary data.</text>
</comment>
<organism evidence="1 2">
    <name type="scientific">Botrytis porri</name>
    <dbReference type="NCBI Taxonomy" id="87229"/>
    <lineage>
        <taxon>Eukaryota</taxon>
        <taxon>Fungi</taxon>
        <taxon>Dikarya</taxon>
        <taxon>Ascomycota</taxon>
        <taxon>Pezizomycotina</taxon>
        <taxon>Leotiomycetes</taxon>
        <taxon>Helotiales</taxon>
        <taxon>Sclerotiniaceae</taxon>
        <taxon>Botrytis</taxon>
    </lineage>
</organism>
<proteinExistence type="predicted"/>
<evidence type="ECO:0000313" key="2">
    <source>
        <dbReference type="Proteomes" id="UP000297280"/>
    </source>
</evidence>
<dbReference type="SUPFAM" id="SSF52540">
    <property type="entry name" value="P-loop containing nucleoside triphosphate hydrolases"/>
    <property type="match status" value="1"/>
</dbReference>
<dbReference type="EMBL" id="PQXO01000047">
    <property type="protein sequence ID" value="TGO90881.1"/>
    <property type="molecule type" value="Genomic_DNA"/>
</dbReference>
<dbReference type="Proteomes" id="UP000297280">
    <property type="component" value="Unassembled WGS sequence"/>
</dbReference>
<dbReference type="Gene3D" id="3.40.50.300">
    <property type="entry name" value="P-loop containing nucleotide triphosphate hydrolases"/>
    <property type="match status" value="1"/>
</dbReference>
<reference evidence="1 2" key="1">
    <citation type="submission" date="2017-12" db="EMBL/GenBank/DDBJ databases">
        <title>Comparative genomics of Botrytis spp.</title>
        <authorList>
            <person name="Valero-Jimenez C.A."/>
            <person name="Tapia P."/>
            <person name="Veloso J."/>
            <person name="Silva-Moreno E."/>
            <person name="Staats M."/>
            <person name="Valdes J.H."/>
            <person name="Van Kan J.A.L."/>
        </authorList>
    </citation>
    <scope>NUCLEOTIDE SEQUENCE [LARGE SCALE GENOMIC DNA]</scope>
    <source>
        <strain evidence="1 2">MUCL3349</strain>
    </source>
</reference>
<dbReference type="InterPro" id="IPR027417">
    <property type="entry name" value="P-loop_NTPase"/>
</dbReference>
<protein>
    <submittedName>
        <fullName evidence="1">Uncharacterized protein</fullName>
    </submittedName>
</protein>
<name>A0A4Z1L279_9HELO</name>
<gene>
    <name evidence="1" type="ORF">BPOR_0047g00040</name>
</gene>
<keyword evidence="2" id="KW-1185">Reference proteome</keyword>
<accession>A0A4Z1L279</accession>